<organism evidence="1 2">
    <name type="scientific">Phytophthora nicotianae P1569</name>
    <dbReference type="NCBI Taxonomy" id="1317065"/>
    <lineage>
        <taxon>Eukaryota</taxon>
        <taxon>Sar</taxon>
        <taxon>Stramenopiles</taxon>
        <taxon>Oomycota</taxon>
        <taxon>Peronosporomycetes</taxon>
        <taxon>Peronosporales</taxon>
        <taxon>Peronosporaceae</taxon>
        <taxon>Phytophthora</taxon>
    </lineage>
</organism>
<dbReference type="AlphaFoldDB" id="V9F070"/>
<sequence>MNPCDPDSTPFFCFDWVDDHVLAELDVGNRLETCECALRLAMTAVLGPRDINENKFTAWSTQLVALGLEWDSSAMTVSMPYLKIQKAL</sequence>
<dbReference type="Proteomes" id="UP000018721">
    <property type="component" value="Unassembled WGS sequence"/>
</dbReference>
<feature type="non-terminal residue" evidence="1">
    <location>
        <position position="88"/>
    </location>
</feature>
<protein>
    <submittedName>
        <fullName evidence="1">Uncharacterized protein</fullName>
    </submittedName>
</protein>
<gene>
    <name evidence="1" type="ORF">F443_10437</name>
</gene>
<comment type="caution">
    <text evidence="1">The sequence shown here is derived from an EMBL/GenBank/DDBJ whole genome shotgun (WGS) entry which is preliminary data.</text>
</comment>
<evidence type="ECO:0000313" key="2">
    <source>
        <dbReference type="Proteomes" id="UP000018721"/>
    </source>
</evidence>
<evidence type="ECO:0000313" key="1">
    <source>
        <dbReference type="EMBL" id="ETI44889.1"/>
    </source>
</evidence>
<accession>V9F070</accession>
<proteinExistence type="predicted"/>
<reference evidence="1 2" key="1">
    <citation type="submission" date="2013-11" db="EMBL/GenBank/DDBJ databases">
        <title>The Genome Sequence of Phytophthora parasitica P1569.</title>
        <authorList>
            <consortium name="The Broad Institute Genomics Platform"/>
            <person name="Russ C."/>
            <person name="Tyler B."/>
            <person name="Panabieres F."/>
            <person name="Shan W."/>
            <person name="Tripathy S."/>
            <person name="Grunwald N."/>
            <person name="Machado M."/>
            <person name="Johnson C.S."/>
            <person name="Arredondo F."/>
            <person name="Hong C."/>
            <person name="Coffey M."/>
            <person name="Young S.K."/>
            <person name="Zeng Q."/>
            <person name="Gargeya S."/>
            <person name="Fitzgerald M."/>
            <person name="Abouelleil A."/>
            <person name="Alvarado L."/>
            <person name="Chapman S.B."/>
            <person name="Gainer-Dewar J."/>
            <person name="Goldberg J."/>
            <person name="Griggs A."/>
            <person name="Gujja S."/>
            <person name="Hansen M."/>
            <person name="Howarth C."/>
            <person name="Imamovic A."/>
            <person name="Ireland A."/>
            <person name="Larimer J."/>
            <person name="McCowan C."/>
            <person name="Murphy C."/>
            <person name="Pearson M."/>
            <person name="Poon T.W."/>
            <person name="Priest M."/>
            <person name="Roberts A."/>
            <person name="Saif S."/>
            <person name="Shea T."/>
            <person name="Sykes S."/>
            <person name="Wortman J."/>
            <person name="Nusbaum C."/>
            <person name="Birren B."/>
        </authorList>
    </citation>
    <scope>NUCLEOTIDE SEQUENCE [LARGE SCALE GENOMIC DNA]</scope>
    <source>
        <strain evidence="1 2">P1569</strain>
    </source>
</reference>
<dbReference type="EMBL" id="ANIZ01001754">
    <property type="protein sequence ID" value="ETI44889.1"/>
    <property type="molecule type" value="Genomic_DNA"/>
</dbReference>
<dbReference type="HOGENOM" id="CLU_2473848_0_0_1"/>
<dbReference type="OrthoDB" id="116062at2759"/>
<keyword evidence="2" id="KW-1185">Reference proteome</keyword>
<name>V9F070_PHYNI</name>